<dbReference type="Gene3D" id="3.20.20.370">
    <property type="entry name" value="Glycoside hydrolase/deacetylase"/>
    <property type="match status" value="1"/>
</dbReference>
<dbReference type="InterPro" id="IPR011330">
    <property type="entry name" value="Glyco_hydro/deAcase_b/a-brl"/>
</dbReference>
<dbReference type="SUPFAM" id="SSF88713">
    <property type="entry name" value="Glycoside hydrolase/deacetylase"/>
    <property type="match status" value="1"/>
</dbReference>
<reference evidence="2" key="1">
    <citation type="journal article" date="2020" name="Stud. Mycol.">
        <title>101 Dothideomycetes genomes: a test case for predicting lifestyles and emergence of pathogens.</title>
        <authorList>
            <person name="Haridas S."/>
            <person name="Albert R."/>
            <person name="Binder M."/>
            <person name="Bloem J."/>
            <person name="Labutti K."/>
            <person name="Salamov A."/>
            <person name="Andreopoulos B."/>
            <person name="Baker S."/>
            <person name="Barry K."/>
            <person name="Bills G."/>
            <person name="Bluhm B."/>
            <person name="Cannon C."/>
            <person name="Castanera R."/>
            <person name="Culley D."/>
            <person name="Daum C."/>
            <person name="Ezra D."/>
            <person name="Gonzalez J."/>
            <person name="Henrissat B."/>
            <person name="Kuo A."/>
            <person name="Liang C."/>
            <person name="Lipzen A."/>
            <person name="Lutzoni F."/>
            <person name="Magnuson J."/>
            <person name="Mondo S."/>
            <person name="Nolan M."/>
            <person name="Ohm R."/>
            <person name="Pangilinan J."/>
            <person name="Park H.-J."/>
            <person name="Ramirez L."/>
            <person name="Alfaro M."/>
            <person name="Sun H."/>
            <person name="Tritt A."/>
            <person name="Yoshinaga Y."/>
            <person name="Zwiers L.-H."/>
            <person name="Turgeon B."/>
            <person name="Goodwin S."/>
            <person name="Spatafora J."/>
            <person name="Crous P."/>
            <person name="Grigoriev I."/>
        </authorList>
    </citation>
    <scope>NUCLEOTIDE SEQUENCE</scope>
    <source>
        <strain evidence="2">CBS 122368</strain>
    </source>
</reference>
<evidence type="ECO:0000313" key="3">
    <source>
        <dbReference type="Proteomes" id="UP000800094"/>
    </source>
</evidence>
<evidence type="ECO:0000259" key="1">
    <source>
        <dbReference type="PROSITE" id="PS51677"/>
    </source>
</evidence>
<dbReference type="GO" id="GO:0016810">
    <property type="term" value="F:hydrolase activity, acting on carbon-nitrogen (but not peptide) bonds"/>
    <property type="evidence" value="ECO:0007669"/>
    <property type="project" value="InterPro"/>
</dbReference>
<dbReference type="GO" id="GO:0005975">
    <property type="term" value="P:carbohydrate metabolic process"/>
    <property type="evidence" value="ECO:0007669"/>
    <property type="project" value="InterPro"/>
</dbReference>
<evidence type="ECO:0000313" key="2">
    <source>
        <dbReference type="EMBL" id="KAF2247460.1"/>
    </source>
</evidence>
<dbReference type="OrthoDB" id="9970124at2759"/>
<dbReference type="InterPro" id="IPR002509">
    <property type="entry name" value="NODB_dom"/>
</dbReference>
<dbReference type="PANTHER" id="PTHR43123">
    <property type="entry name" value="POLYSACCHARIDE DEACETYLASE-RELATED"/>
    <property type="match status" value="1"/>
</dbReference>
<organism evidence="2 3">
    <name type="scientific">Trematosphaeria pertusa</name>
    <dbReference type="NCBI Taxonomy" id="390896"/>
    <lineage>
        <taxon>Eukaryota</taxon>
        <taxon>Fungi</taxon>
        <taxon>Dikarya</taxon>
        <taxon>Ascomycota</taxon>
        <taxon>Pezizomycotina</taxon>
        <taxon>Dothideomycetes</taxon>
        <taxon>Pleosporomycetidae</taxon>
        <taxon>Pleosporales</taxon>
        <taxon>Massarineae</taxon>
        <taxon>Trematosphaeriaceae</taxon>
        <taxon>Trematosphaeria</taxon>
    </lineage>
</organism>
<accession>A0A6A6ID27</accession>
<feature type="domain" description="NodB homology" evidence="1">
    <location>
        <begin position="72"/>
        <end position="304"/>
    </location>
</feature>
<dbReference type="Proteomes" id="UP000800094">
    <property type="component" value="Unassembled WGS sequence"/>
</dbReference>
<protein>
    <submittedName>
        <fullName evidence="2">Carbohydrate esterase family 4 protein</fullName>
    </submittedName>
</protein>
<dbReference type="RefSeq" id="XP_033682464.1">
    <property type="nucleotide sequence ID" value="XM_033822413.1"/>
</dbReference>
<name>A0A6A6ID27_9PLEO</name>
<proteinExistence type="predicted"/>
<sequence length="328" mass="37813">MPHVEEAIQLPRDFEGFGEASHDCQWPNGARIAVSFILNYEEGGERSWYDGDNLSEPYLWEKGAGWAKEGGRYVNSEQDFEYGSRVGCWRIFRLMKEFGWKMTLWAIAKAMERNPEFAKACVREGHEIGAHGLRWLEFWDYDLEADKQYIRDTWTALHAATGSLPVGFYFGRGTPNTHALVPIVLKEMGHALLYSSECYNDDVPYWVDLPWEANLPPEQREGMLMLPYNYDCNDGKFHMSPGFVTSAGQTYEAYLKSTFDMLYREGGKMMNVPMHARIVGKAGRAEALRNFMRYVSEKEGVWVATRREIAEHYRERFPYKPGSRAGGE</sequence>
<dbReference type="GeneID" id="54575743"/>
<dbReference type="PANTHER" id="PTHR43123:SF3">
    <property type="entry name" value="NODB HOMOLOGY DOMAIN-CONTAINING PROTEIN"/>
    <property type="match status" value="1"/>
</dbReference>
<gene>
    <name evidence="2" type="ORF">BU26DRAFT_348346</name>
</gene>
<dbReference type="AlphaFoldDB" id="A0A6A6ID27"/>
<dbReference type="EMBL" id="ML987197">
    <property type="protein sequence ID" value="KAF2247460.1"/>
    <property type="molecule type" value="Genomic_DNA"/>
</dbReference>
<dbReference type="PROSITE" id="PS51677">
    <property type="entry name" value="NODB"/>
    <property type="match status" value="1"/>
</dbReference>
<dbReference type="Pfam" id="PF01522">
    <property type="entry name" value="Polysacc_deac_1"/>
    <property type="match status" value="1"/>
</dbReference>
<keyword evidence="3" id="KW-1185">Reference proteome</keyword>